<dbReference type="Proteomes" id="UP000722989">
    <property type="component" value="Unassembled WGS sequence"/>
</dbReference>
<dbReference type="EMBL" id="JAATVY010000036">
    <property type="protein sequence ID" value="NJC73753.1"/>
    <property type="molecule type" value="Genomic_DNA"/>
</dbReference>
<comment type="caution">
    <text evidence="2">The sequence shown here is derived from an EMBL/GenBank/DDBJ whole genome shotgun (WGS) entry which is preliminary data.</text>
</comment>
<feature type="transmembrane region" description="Helical" evidence="1">
    <location>
        <begin position="12"/>
        <end position="32"/>
    </location>
</feature>
<reference evidence="2 3" key="1">
    <citation type="submission" date="2020-03" db="EMBL/GenBank/DDBJ databases">
        <title>WGS of the type strain of Planosporangium spp.</title>
        <authorList>
            <person name="Thawai C."/>
        </authorList>
    </citation>
    <scope>NUCLEOTIDE SEQUENCE [LARGE SCALE GENOMIC DNA]</scope>
    <source>
        <strain evidence="2 3">TBRC 5610</strain>
    </source>
</reference>
<dbReference type="PANTHER" id="PTHR40106">
    <property type="entry name" value="INNER MEMBRANE PROTEIN RCLC"/>
    <property type="match status" value="1"/>
</dbReference>
<protein>
    <submittedName>
        <fullName evidence="2">DUF417 family protein</fullName>
    </submittedName>
</protein>
<keyword evidence="1" id="KW-0812">Transmembrane</keyword>
<organism evidence="2 3">
    <name type="scientific">Planosporangium thailandense</name>
    <dbReference type="NCBI Taxonomy" id="765197"/>
    <lineage>
        <taxon>Bacteria</taxon>
        <taxon>Bacillati</taxon>
        <taxon>Actinomycetota</taxon>
        <taxon>Actinomycetes</taxon>
        <taxon>Micromonosporales</taxon>
        <taxon>Micromonosporaceae</taxon>
        <taxon>Planosporangium</taxon>
    </lineage>
</organism>
<dbReference type="InterPro" id="IPR007339">
    <property type="entry name" value="RclC-like"/>
</dbReference>
<sequence>MRARHEPADELAAVGFSVLRSALVMNLLWIGALKFKPYEVDNIEPLVASSPLFSTLRQKLGAHKLARLIGVTEMTLGSLIAAKPFAPKASAVGSFGAVGTFLTTLSFLATTPEARQEGQKMWTPSITGQFLLKDAVLLGASLLTAADSLRATRR</sequence>
<proteinExistence type="predicted"/>
<keyword evidence="1" id="KW-0472">Membrane</keyword>
<name>A0ABX0Y5Z2_9ACTN</name>
<evidence type="ECO:0000313" key="3">
    <source>
        <dbReference type="Proteomes" id="UP000722989"/>
    </source>
</evidence>
<dbReference type="Pfam" id="PF04224">
    <property type="entry name" value="DUF417"/>
    <property type="match status" value="2"/>
</dbReference>
<accession>A0ABX0Y5Z2</accession>
<evidence type="ECO:0000256" key="1">
    <source>
        <dbReference type="SAM" id="Phobius"/>
    </source>
</evidence>
<keyword evidence="1" id="KW-1133">Transmembrane helix</keyword>
<dbReference type="InterPro" id="IPR016865">
    <property type="entry name" value="RclC"/>
</dbReference>
<dbReference type="PANTHER" id="PTHR40106:SF1">
    <property type="entry name" value="INNER MEMBRANE PROTEIN RCLC"/>
    <property type="match status" value="1"/>
</dbReference>
<evidence type="ECO:0000313" key="2">
    <source>
        <dbReference type="EMBL" id="NJC73753.1"/>
    </source>
</evidence>
<gene>
    <name evidence="2" type="ORF">HC031_29155</name>
</gene>
<dbReference type="PIRSF" id="PIRSF028065">
    <property type="entry name" value="UCP028065"/>
    <property type="match status" value="1"/>
</dbReference>
<dbReference type="RefSeq" id="WP_167928658.1">
    <property type="nucleotide sequence ID" value="NZ_JAATVY010000036.1"/>
</dbReference>
<feature type="transmembrane region" description="Helical" evidence="1">
    <location>
        <begin position="89"/>
        <end position="110"/>
    </location>
</feature>
<keyword evidence="3" id="KW-1185">Reference proteome</keyword>